<dbReference type="PANTHER" id="PTHR46508:SF1">
    <property type="entry name" value="PHD FINGER FAMILY PROTEIN"/>
    <property type="match status" value="1"/>
</dbReference>
<dbReference type="GO" id="GO:0008270">
    <property type="term" value="F:zinc ion binding"/>
    <property type="evidence" value="ECO:0007669"/>
    <property type="project" value="UniProtKB-KW"/>
</dbReference>
<dbReference type="Pfam" id="PF21743">
    <property type="entry name" value="PTM_DIR17_Tudor"/>
    <property type="match status" value="1"/>
</dbReference>
<feature type="region of interest" description="Disordered" evidence="5">
    <location>
        <begin position="241"/>
        <end position="297"/>
    </location>
</feature>
<gene>
    <name evidence="7" type="ORF">B296_00035343</name>
</gene>
<accession>A0A426ZE17</accession>
<evidence type="ECO:0000259" key="6">
    <source>
        <dbReference type="PROSITE" id="PS50016"/>
    </source>
</evidence>
<dbReference type="InterPro" id="IPR001965">
    <property type="entry name" value="Znf_PHD"/>
</dbReference>
<dbReference type="Gene3D" id="3.30.40.10">
    <property type="entry name" value="Zinc/RING finger domain, C3HC4 (zinc finger)"/>
    <property type="match status" value="1"/>
</dbReference>
<dbReference type="InterPro" id="IPR013083">
    <property type="entry name" value="Znf_RING/FYVE/PHD"/>
</dbReference>
<evidence type="ECO:0000256" key="4">
    <source>
        <dbReference type="PROSITE-ProRule" id="PRU00146"/>
    </source>
</evidence>
<evidence type="ECO:0000256" key="5">
    <source>
        <dbReference type="SAM" id="MobiDB-lite"/>
    </source>
</evidence>
<feature type="compositionally biased region" description="Basic and acidic residues" evidence="5">
    <location>
        <begin position="74"/>
        <end position="88"/>
    </location>
</feature>
<organism evidence="7 8">
    <name type="scientific">Ensete ventricosum</name>
    <name type="common">Abyssinian banana</name>
    <name type="synonym">Musa ensete</name>
    <dbReference type="NCBI Taxonomy" id="4639"/>
    <lineage>
        <taxon>Eukaryota</taxon>
        <taxon>Viridiplantae</taxon>
        <taxon>Streptophyta</taxon>
        <taxon>Embryophyta</taxon>
        <taxon>Tracheophyta</taxon>
        <taxon>Spermatophyta</taxon>
        <taxon>Magnoliopsida</taxon>
        <taxon>Liliopsida</taxon>
        <taxon>Zingiberales</taxon>
        <taxon>Musaceae</taxon>
        <taxon>Ensete</taxon>
    </lineage>
</organism>
<proteinExistence type="predicted"/>
<evidence type="ECO:0000256" key="1">
    <source>
        <dbReference type="ARBA" id="ARBA00022723"/>
    </source>
</evidence>
<dbReference type="InterPro" id="IPR019787">
    <property type="entry name" value="Znf_PHD-finger"/>
</dbReference>
<dbReference type="PROSITE" id="PS01359">
    <property type="entry name" value="ZF_PHD_1"/>
    <property type="match status" value="1"/>
</dbReference>
<feature type="domain" description="PHD-type" evidence="6">
    <location>
        <begin position="421"/>
        <end position="468"/>
    </location>
</feature>
<name>A0A426ZE17_ENSVE</name>
<dbReference type="EMBL" id="AMZH03007070">
    <property type="protein sequence ID" value="RRT62237.1"/>
    <property type="molecule type" value="Genomic_DNA"/>
</dbReference>
<evidence type="ECO:0000313" key="8">
    <source>
        <dbReference type="Proteomes" id="UP000287651"/>
    </source>
</evidence>
<dbReference type="SUPFAM" id="SSF57903">
    <property type="entry name" value="FYVE/PHD zinc finger"/>
    <property type="match status" value="1"/>
</dbReference>
<dbReference type="InterPro" id="IPR047365">
    <property type="entry name" value="Tudor_AtPTM-like"/>
</dbReference>
<feature type="region of interest" description="Disordered" evidence="5">
    <location>
        <begin position="395"/>
        <end position="419"/>
    </location>
</feature>
<sequence length="505" mass="53918">MSINLKEESHCVVNRGEDLTTIDFDSDVSLAEKPFGSDVSLAEKLVWHTGQVSRVADSPELSHNAVVGKDGTEPFRRRVTDGQGEGHNRVTGRVGPGEFFESLYDGGNSPIPKSDLMGSEEEMGSVNGDRVGEQSVVEVRTDQRSEASEIAGLVIEAGNVDASALVGSYVSKETPGVKRPLVGKVASYDHGSGLYTVVYEDGNRENLDPVQVSKIVIAEDTRVGSNMKLSCRKRKLDLLVSSGSQDTNVPPPRTRSRKNAPGASDGADTSSHGRTDSDLSEDADSSSNSCDYVQGPSSIASPEVHMLELPPSSGDILIPEESISYLFSVLQILCDDVMDSAELRTELEMRENLDDDVEDGTDLNFPLGDGPRNVHSRSLKNSASRSMCALQDSRGPLKQIPSSKVTESNADVSSADTDGNSDECQLCGMDGTLICCDGCPSAYHSRCIGLNKAFLPDGPWFCPECTVNKLGPISSRVGRGIKGAEALGIDGCGRLFLGTCNYLLV</sequence>
<keyword evidence="3" id="KW-0862">Zinc</keyword>
<dbReference type="Proteomes" id="UP000287651">
    <property type="component" value="Unassembled WGS sequence"/>
</dbReference>
<dbReference type="PROSITE" id="PS50016">
    <property type="entry name" value="ZF_PHD_2"/>
    <property type="match status" value="1"/>
</dbReference>
<evidence type="ECO:0000256" key="3">
    <source>
        <dbReference type="ARBA" id="ARBA00022833"/>
    </source>
</evidence>
<comment type="caution">
    <text evidence="7">The sequence shown here is derived from an EMBL/GenBank/DDBJ whole genome shotgun (WGS) entry which is preliminary data.</text>
</comment>
<dbReference type="Pfam" id="PF00628">
    <property type="entry name" value="PHD"/>
    <property type="match status" value="1"/>
</dbReference>
<dbReference type="PANTHER" id="PTHR46508">
    <property type="entry name" value="PHD FINGER FAMILY PROTEIN"/>
    <property type="match status" value="1"/>
</dbReference>
<dbReference type="AlphaFoldDB" id="A0A426ZE17"/>
<evidence type="ECO:0000313" key="7">
    <source>
        <dbReference type="EMBL" id="RRT62237.1"/>
    </source>
</evidence>
<reference evidence="7 8" key="1">
    <citation type="journal article" date="2014" name="Agronomy (Basel)">
        <title>A Draft Genome Sequence for Ensete ventricosum, the Drought-Tolerant Tree Against Hunger.</title>
        <authorList>
            <person name="Harrison J."/>
            <person name="Moore K.A."/>
            <person name="Paszkiewicz K."/>
            <person name="Jones T."/>
            <person name="Grant M."/>
            <person name="Ambacheew D."/>
            <person name="Muzemil S."/>
            <person name="Studholme D.J."/>
        </authorList>
    </citation>
    <scope>NUCLEOTIDE SEQUENCE [LARGE SCALE GENOMIC DNA]</scope>
</reference>
<dbReference type="SMART" id="SM00249">
    <property type="entry name" value="PHD"/>
    <property type="match status" value="1"/>
</dbReference>
<protein>
    <recommendedName>
        <fullName evidence="6">PHD-type domain-containing protein</fullName>
    </recommendedName>
</protein>
<dbReference type="InterPro" id="IPR019786">
    <property type="entry name" value="Zinc_finger_PHD-type_CS"/>
</dbReference>
<keyword evidence="2 4" id="KW-0863">Zinc-finger</keyword>
<evidence type="ECO:0000256" key="2">
    <source>
        <dbReference type="ARBA" id="ARBA00022771"/>
    </source>
</evidence>
<dbReference type="InterPro" id="IPR011011">
    <property type="entry name" value="Znf_FYVE_PHD"/>
</dbReference>
<feature type="compositionally biased region" description="Polar residues" evidence="5">
    <location>
        <begin position="400"/>
        <end position="418"/>
    </location>
</feature>
<keyword evidence="1" id="KW-0479">Metal-binding</keyword>
<feature type="region of interest" description="Disordered" evidence="5">
    <location>
        <begin position="74"/>
        <end position="95"/>
    </location>
</feature>